<dbReference type="AlphaFoldDB" id="A0A3A4ZD97"/>
<evidence type="ECO:0000313" key="1">
    <source>
        <dbReference type="EMBL" id="RJR27205.1"/>
    </source>
</evidence>
<sequence>MYEGLNKSFDRLIKTTEFILSVQEYRQRFGIPDNGFDDIESELYKNWVKEAIRKKSILEDQFLFIAKRCKNVISSNETIPLTILAYYFLFGKIPTLESKHNNPSFSIRPSGILGSLDFVFTFPIVFTTKDLFVEIEKYKPEIVQVAESAKSVISTLAPSAEEVITDFNPKLDFLPTTPGNGSDIVDRVDRDIAYLVEFGSVVLNDRLNNMKDVDFVINNYEDKNKPIFPPIQQMGMFLLNRGLYPIAEEYWKHIDNKLQNFNSNTGKNVNRGIPLANQGVAQLAQGKVIEGLFNIYRAYENDKISLQHLPSISIDPERDMAQSIMYTQFENRLITDVGIILSKNSSVLITPIQDSELHNFVSNMSSDKKLLFYITVYRFVFSYYLNEQTTNLINRSEIIRALLELALWFENELKRKDASLSGQTLVPILDSKVGQLNPMRGQYTIASTLNDLEIKILSAINSQDSLEIINARILACVRNFSGHNIEITKHSFFSISANVFSRIISFILYSKNRNWI</sequence>
<organism evidence="1 2">
    <name type="scientific">candidate division WWE3 bacterium</name>
    <dbReference type="NCBI Taxonomy" id="2053526"/>
    <lineage>
        <taxon>Bacteria</taxon>
        <taxon>Katanobacteria</taxon>
    </lineage>
</organism>
<gene>
    <name evidence="1" type="ORF">C4561_02840</name>
</gene>
<accession>A0A3A4ZD97</accession>
<dbReference type="EMBL" id="QZJF01000015">
    <property type="protein sequence ID" value="RJR27205.1"/>
    <property type="molecule type" value="Genomic_DNA"/>
</dbReference>
<proteinExistence type="predicted"/>
<dbReference type="Proteomes" id="UP000265540">
    <property type="component" value="Unassembled WGS sequence"/>
</dbReference>
<comment type="caution">
    <text evidence="1">The sequence shown here is derived from an EMBL/GenBank/DDBJ whole genome shotgun (WGS) entry which is preliminary data.</text>
</comment>
<evidence type="ECO:0000313" key="2">
    <source>
        <dbReference type="Proteomes" id="UP000265540"/>
    </source>
</evidence>
<protein>
    <submittedName>
        <fullName evidence="1">Uncharacterized protein</fullName>
    </submittedName>
</protein>
<reference evidence="1 2" key="1">
    <citation type="journal article" date="2017" name="ISME J.">
        <title>Energy and carbon metabolisms in a deep terrestrial subsurface fluid microbial community.</title>
        <authorList>
            <person name="Momper L."/>
            <person name="Jungbluth S.P."/>
            <person name="Lee M.D."/>
            <person name="Amend J.P."/>
        </authorList>
    </citation>
    <scope>NUCLEOTIDE SEQUENCE [LARGE SCALE GENOMIC DNA]</scope>
    <source>
        <strain evidence="1">SURF_46</strain>
    </source>
</reference>
<name>A0A3A4ZD97_UNCKA</name>